<dbReference type="PANTHER" id="PTHR46796">
    <property type="entry name" value="HTH-TYPE TRANSCRIPTIONAL ACTIVATOR RHAS-RELATED"/>
    <property type="match status" value="1"/>
</dbReference>
<dbReference type="GO" id="GO:0043565">
    <property type="term" value="F:sequence-specific DNA binding"/>
    <property type="evidence" value="ECO:0007669"/>
    <property type="project" value="InterPro"/>
</dbReference>
<reference evidence="5 6" key="1">
    <citation type="submission" date="2016-01" db="EMBL/GenBank/DDBJ databases">
        <authorList>
            <person name="Oliw E.H."/>
        </authorList>
    </citation>
    <scope>NUCLEOTIDE SEQUENCE [LARGE SCALE GENOMIC DNA]</scope>
    <source>
        <strain evidence="5">LMG 27134</strain>
    </source>
</reference>
<accession>A0A158JE13</accession>
<dbReference type="InterPro" id="IPR018060">
    <property type="entry name" value="HTH_AraC"/>
</dbReference>
<dbReference type="AlphaFoldDB" id="A0A158JE13"/>
<organism evidence="5 6">
    <name type="scientific">Caballeronia udeis</name>
    <dbReference type="NCBI Taxonomy" id="1232866"/>
    <lineage>
        <taxon>Bacteria</taxon>
        <taxon>Pseudomonadati</taxon>
        <taxon>Pseudomonadota</taxon>
        <taxon>Betaproteobacteria</taxon>
        <taxon>Burkholderiales</taxon>
        <taxon>Burkholderiaceae</taxon>
        <taxon>Caballeronia</taxon>
    </lineage>
</organism>
<dbReference type="EMBL" id="FCOK02000079">
    <property type="protein sequence ID" value="SAL66570.1"/>
    <property type="molecule type" value="Genomic_DNA"/>
</dbReference>
<keyword evidence="2" id="KW-0238">DNA-binding</keyword>
<evidence type="ECO:0000256" key="1">
    <source>
        <dbReference type="ARBA" id="ARBA00023015"/>
    </source>
</evidence>
<dbReference type="PANTHER" id="PTHR46796:SF6">
    <property type="entry name" value="ARAC SUBFAMILY"/>
    <property type="match status" value="1"/>
</dbReference>
<gene>
    <name evidence="5" type="ORF">AWB69_07535</name>
</gene>
<dbReference type="PROSITE" id="PS01124">
    <property type="entry name" value="HTH_ARAC_FAMILY_2"/>
    <property type="match status" value="1"/>
</dbReference>
<dbReference type="Gene3D" id="1.10.10.60">
    <property type="entry name" value="Homeodomain-like"/>
    <property type="match status" value="1"/>
</dbReference>
<protein>
    <submittedName>
        <fullName evidence="5">AraC family transcriptional regulator</fullName>
    </submittedName>
</protein>
<sequence length="338" mass="37646">MLTISAQDIPLRAVPAGAVNADTTDREDWCSMLSQAIMPAYSVRPVSPRFQASIRGRRLPGGGLIAQIDTSAQEWFRMGHASVIRQTDSFVAVMPCAGAVSITQQGRCVSSQPGEIIFGRSICSSSVLNRFDEGASVYYLRLPFSRFPVPTSRKSEVFIEHSSGDDAVSEIFMGWLASVMSRIDDVPGTSLPRVERALFEVAVHLYERRADRESASVSALQLRYRQLLDFIDLSLNDPSLSVSACARALGMSSRYVHKLFAEHGHLYADYVMRNRLERIREDLLNGAYRGDGISTICYRWGFNDAAHFSRVFKERYGMTPSAFRNAMPASDLRHLRGS</sequence>
<evidence type="ECO:0000256" key="2">
    <source>
        <dbReference type="ARBA" id="ARBA00023125"/>
    </source>
</evidence>
<dbReference type="OrthoDB" id="9178898at2"/>
<dbReference type="Proteomes" id="UP000054683">
    <property type="component" value="Unassembled WGS sequence"/>
</dbReference>
<dbReference type="PROSITE" id="PS00041">
    <property type="entry name" value="HTH_ARAC_FAMILY_1"/>
    <property type="match status" value="1"/>
</dbReference>
<dbReference type="InterPro" id="IPR050204">
    <property type="entry name" value="AraC_XylS_family_regulators"/>
</dbReference>
<keyword evidence="3" id="KW-0804">Transcription</keyword>
<dbReference type="InterPro" id="IPR035418">
    <property type="entry name" value="AraC-bd_2"/>
</dbReference>
<dbReference type="Pfam" id="PF14525">
    <property type="entry name" value="AraC_binding_2"/>
    <property type="match status" value="1"/>
</dbReference>
<feature type="domain" description="HTH araC/xylS-type" evidence="4">
    <location>
        <begin position="225"/>
        <end position="326"/>
    </location>
</feature>
<dbReference type="InterPro" id="IPR018062">
    <property type="entry name" value="HTH_AraC-typ_CS"/>
</dbReference>
<dbReference type="Pfam" id="PF12833">
    <property type="entry name" value="HTH_18"/>
    <property type="match status" value="1"/>
</dbReference>
<keyword evidence="1" id="KW-0805">Transcription regulation</keyword>
<evidence type="ECO:0000313" key="5">
    <source>
        <dbReference type="EMBL" id="SAL66570.1"/>
    </source>
</evidence>
<dbReference type="InterPro" id="IPR020449">
    <property type="entry name" value="Tscrpt_reg_AraC-type_HTH"/>
</dbReference>
<dbReference type="GO" id="GO:0003700">
    <property type="term" value="F:DNA-binding transcription factor activity"/>
    <property type="evidence" value="ECO:0007669"/>
    <property type="project" value="InterPro"/>
</dbReference>
<evidence type="ECO:0000313" key="6">
    <source>
        <dbReference type="Proteomes" id="UP000054683"/>
    </source>
</evidence>
<dbReference type="InterPro" id="IPR009057">
    <property type="entry name" value="Homeodomain-like_sf"/>
</dbReference>
<proteinExistence type="predicted"/>
<dbReference type="SMART" id="SM00342">
    <property type="entry name" value="HTH_ARAC"/>
    <property type="match status" value="1"/>
</dbReference>
<evidence type="ECO:0000256" key="3">
    <source>
        <dbReference type="ARBA" id="ARBA00023163"/>
    </source>
</evidence>
<name>A0A158JE13_9BURK</name>
<dbReference type="RefSeq" id="WP_062091688.1">
    <property type="nucleotide sequence ID" value="NZ_FCOK02000079.1"/>
</dbReference>
<evidence type="ECO:0000259" key="4">
    <source>
        <dbReference type="PROSITE" id="PS01124"/>
    </source>
</evidence>
<dbReference type="SUPFAM" id="SSF46689">
    <property type="entry name" value="Homeodomain-like"/>
    <property type="match status" value="1"/>
</dbReference>
<dbReference type="PRINTS" id="PR00032">
    <property type="entry name" value="HTHARAC"/>
</dbReference>